<proteinExistence type="predicted"/>
<keyword evidence="1" id="KW-0805">Transcription regulation</keyword>
<dbReference type="InterPro" id="IPR001647">
    <property type="entry name" value="HTH_TetR"/>
</dbReference>
<evidence type="ECO:0000313" key="4">
    <source>
        <dbReference type="EMBL" id="NEV70130.1"/>
    </source>
</evidence>
<dbReference type="GO" id="GO:0003677">
    <property type="term" value="F:DNA binding"/>
    <property type="evidence" value="ECO:0007669"/>
    <property type="project" value="UniProtKB-UniRule"/>
</dbReference>
<dbReference type="Gene3D" id="1.10.357.10">
    <property type="entry name" value="Tetracycline Repressor, domain 2"/>
    <property type="match status" value="1"/>
</dbReference>
<reference evidence="4" key="1">
    <citation type="submission" date="2014-11" db="EMBL/GenBank/DDBJ databases">
        <authorList>
            <person name="Malar M.C."/>
            <person name="Sen D."/>
            <person name="Tripathy S."/>
        </authorList>
    </citation>
    <scope>NUCLEOTIDE SEQUENCE</scope>
    <source>
        <strain evidence="4">BDU141951</strain>
    </source>
</reference>
<dbReference type="InterPro" id="IPR011075">
    <property type="entry name" value="TetR_C"/>
</dbReference>
<dbReference type="Pfam" id="PF16925">
    <property type="entry name" value="TetR_C_13"/>
    <property type="match status" value="1"/>
</dbReference>
<organism evidence="4">
    <name type="scientific">Lyngbya confervoides BDU141951</name>
    <dbReference type="NCBI Taxonomy" id="1574623"/>
    <lineage>
        <taxon>Bacteria</taxon>
        <taxon>Bacillati</taxon>
        <taxon>Cyanobacteriota</taxon>
        <taxon>Cyanophyceae</taxon>
        <taxon>Oscillatoriophycideae</taxon>
        <taxon>Oscillatoriales</taxon>
        <taxon>Microcoleaceae</taxon>
        <taxon>Lyngbya</taxon>
    </lineage>
</organism>
<dbReference type="PROSITE" id="PS50977">
    <property type="entry name" value="HTH_TETR_2"/>
    <property type="match status" value="1"/>
</dbReference>
<name>A0A0C1YB94_9CYAN</name>
<keyword evidence="2" id="KW-0238">DNA-binding</keyword>
<dbReference type="SUPFAM" id="SSF48498">
    <property type="entry name" value="Tetracyclin repressor-like, C-terminal domain"/>
    <property type="match status" value="1"/>
</dbReference>
<dbReference type="Pfam" id="PF00440">
    <property type="entry name" value="TetR_N"/>
    <property type="match status" value="1"/>
</dbReference>
<evidence type="ECO:0000256" key="3">
    <source>
        <dbReference type="ARBA" id="ARBA00023163"/>
    </source>
</evidence>
<dbReference type="PANTHER" id="PTHR47506:SF6">
    <property type="entry name" value="HTH-TYPE TRANSCRIPTIONAL REPRESSOR NEMR"/>
    <property type="match status" value="1"/>
</dbReference>
<keyword evidence="3" id="KW-0804">Transcription</keyword>
<protein>
    <submittedName>
        <fullName evidence="4">TetR family transcriptional regulator</fullName>
    </submittedName>
</protein>
<dbReference type="SUPFAM" id="SSF46689">
    <property type="entry name" value="Homeodomain-like"/>
    <property type="match status" value="1"/>
</dbReference>
<dbReference type="InterPro" id="IPR036271">
    <property type="entry name" value="Tet_transcr_reg_TetR-rel_C_sf"/>
</dbReference>
<evidence type="ECO:0000256" key="2">
    <source>
        <dbReference type="ARBA" id="ARBA00023125"/>
    </source>
</evidence>
<comment type="caution">
    <text evidence="4">The sequence shown here is derived from an EMBL/GenBank/DDBJ whole genome shotgun (WGS) entry which is preliminary data.</text>
</comment>
<accession>A0A0C1YB94</accession>
<reference evidence="4" key="2">
    <citation type="journal article" date="2015" name="Genome Announc.">
        <title>Draft Genome Sequence of Filamentous Marine Cyanobacterium Lyngbya confervoides Strain BDU141951.</title>
        <authorList>
            <person name="Chandrababunaidu M.M."/>
            <person name="Sen D."/>
            <person name="Tripathy S."/>
        </authorList>
    </citation>
    <scope>NUCLEOTIDE SEQUENCE</scope>
    <source>
        <strain evidence="4">BDU141951</strain>
    </source>
</reference>
<gene>
    <name evidence="4" type="ORF">QQ91_023845</name>
</gene>
<dbReference type="InterPro" id="IPR009057">
    <property type="entry name" value="Homeodomain-like_sf"/>
</dbReference>
<dbReference type="EMBL" id="JTHE02000003">
    <property type="protein sequence ID" value="NEV70130.1"/>
    <property type="molecule type" value="Genomic_DNA"/>
</dbReference>
<dbReference type="PANTHER" id="PTHR47506">
    <property type="entry name" value="TRANSCRIPTIONAL REGULATORY PROTEIN"/>
    <property type="match status" value="1"/>
</dbReference>
<sequence>MANLKRTREDILEAVIDTVHRQGLTATGLSELFRLSGASSGSFYNYFESKQALGHALIDFEWEKLEKNVLEPAVTRHESPIDQVFWILDTLEAKQTREPFCGGCLLGNLIVDLVEQDDSFREHLQTVFARWEGAIAQRLHAGRDQLLPATDPDLLAAQIMTVIEGAMLMGKLHRDTQRLHASFDVARQLLTLALKPA</sequence>
<reference evidence="4" key="3">
    <citation type="submission" date="2020-02" db="EMBL/GenBank/DDBJ databases">
        <authorList>
            <person name="Sarangi A.N."/>
            <person name="Ghosh S."/>
            <person name="Mukherjee M."/>
            <person name="Tripathy S."/>
        </authorList>
    </citation>
    <scope>NUCLEOTIDE SEQUENCE</scope>
    <source>
        <strain evidence="4">BDU141951</strain>
    </source>
</reference>
<evidence type="ECO:0000256" key="1">
    <source>
        <dbReference type="ARBA" id="ARBA00023015"/>
    </source>
</evidence>
<dbReference type="AlphaFoldDB" id="A0A0C1YB94"/>